<dbReference type="Gene3D" id="1.20.1250.20">
    <property type="entry name" value="MFS general substrate transporter like domains"/>
    <property type="match status" value="2"/>
</dbReference>
<feature type="transmembrane region" description="Helical" evidence="6">
    <location>
        <begin position="68"/>
        <end position="88"/>
    </location>
</feature>
<keyword evidence="5 6" id="KW-0472">Membrane</keyword>
<reference evidence="8 9" key="1">
    <citation type="submission" date="2019-03" db="EMBL/GenBank/DDBJ databases">
        <title>Whole genome sequence of a novel Rubrobacter taiwanensis strain, isolated from Yellowstone National Park.</title>
        <authorList>
            <person name="Freed S."/>
            <person name="Ramaley R.F."/>
            <person name="Kyndt J.A."/>
        </authorList>
    </citation>
    <scope>NUCLEOTIDE SEQUENCE [LARGE SCALE GENOMIC DNA]</scope>
    <source>
        <strain evidence="8 9">Yellowstone</strain>
    </source>
</reference>
<dbReference type="SUPFAM" id="SSF103473">
    <property type="entry name" value="MFS general substrate transporter"/>
    <property type="match status" value="1"/>
</dbReference>
<dbReference type="CDD" id="cd06173">
    <property type="entry name" value="MFS_MefA_like"/>
    <property type="match status" value="1"/>
</dbReference>
<dbReference type="PANTHER" id="PTHR23513:SF6">
    <property type="entry name" value="MAJOR FACILITATOR SUPERFAMILY ASSOCIATED DOMAIN-CONTAINING PROTEIN"/>
    <property type="match status" value="1"/>
</dbReference>
<dbReference type="Pfam" id="PF07690">
    <property type="entry name" value="MFS_1"/>
    <property type="match status" value="1"/>
</dbReference>
<proteinExistence type="predicted"/>
<keyword evidence="4 6" id="KW-1133">Transmembrane helix</keyword>
<keyword evidence="9" id="KW-1185">Reference proteome</keyword>
<feature type="domain" description="Major facilitator superfamily (MFS) profile" evidence="7">
    <location>
        <begin position="244"/>
        <end position="428"/>
    </location>
</feature>
<dbReference type="GO" id="GO:0022857">
    <property type="term" value="F:transmembrane transporter activity"/>
    <property type="evidence" value="ECO:0007669"/>
    <property type="project" value="InterPro"/>
</dbReference>
<feature type="transmembrane region" description="Helical" evidence="6">
    <location>
        <begin position="273"/>
        <end position="301"/>
    </location>
</feature>
<evidence type="ECO:0000259" key="7">
    <source>
        <dbReference type="PROSITE" id="PS50850"/>
    </source>
</evidence>
<keyword evidence="2" id="KW-1003">Cell membrane</keyword>
<evidence type="ECO:0000256" key="6">
    <source>
        <dbReference type="SAM" id="Phobius"/>
    </source>
</evidence>
<feature type="transmembrane region" description="Helical" evidence="6">
    <location>
        <begin position="308"/>
        <end position="327"/>
    </location>
</feature>
<evidence type="ECO:0000256" key="4">
    <source>
        <dbReference type="ARBA" id="ARBA00022989"/>
    </source>
</evidence>
<protein>
    <submittedName>
        <fullName evidence="8">MFS transporter</fullName>
    </submittedName>
</protein>
<keyword evidence="3 6" id="KW-0812">Transmembrane</keyword>
<feature type="transmembrane region" description="Helical" evidence="6">
    <location>
        <begin position="396"/>
        <end position="417"/>
    </location>
</feature>
<feature type="transmembrane region" description="Helical" evidence="6">
    <location>
        <begin position="182"/>
        <end position="211"/>
    </location>
</feature>
<dbReference type="PANTHER" id="PTHR23513">
    <property type="entry name" value="INTEGRAL MEMBRANE EFFLUX PROTEIN-RELATED"/>
    <property type="match status" value="1"/>
</dbReference>
<dbReference type="GO" id="GO:0005886">
    <property type="term" value="C:plasma membrane"/>
    <property type="evidence" value="ECO:0007669"/>
    <property type="project" value="UniProtKB-SubCell"/>
</dbReference>
<organism evidence="8 9">
    <name type="scientific">Rubrobacter taiwanensis</name>
    <dbReference type="NCBI Taxonomy" id="185139"/>
    <lineage>
        <taxon>Bacteria</taxon>
        <taxon>Bacillati</taxon>
        <taxon>Actinomycetota</taxon>
        <taxon>Rubrobacteria</taxon>
        <taxon>Rubrobacterales</taxon>
        <taxon>Rubrobacteraceae</taxon>
        <taxon>Rubrobacter</taxon>
    </lineage>
</organism>
<dbReference type="InterPro" id="IPR036259">
    <property type="entry name" value="MFS_trans_sf"/>
</dbReference>
<evidence type="ECO:0000256" key="2">
    <source>
        <dbReference type="ARBA" id="ARBA00022475"/>
    </source>
</evidence>
<dbReference type="AlphaFoldDB" id="A0A4R1BPM1"/>
<feature type="transmembrane region" description="Helical" evidence="6">
    <location>
        <begin position="368"/>
        <end position="390"/>
    </location>
</feature>
<evidence type="ECO:0000256" key="5">
    <source>
        <dbReference type="ARBA" id="ARBA00023136"/>
    </source>
</evidence>
<dbReference type="InterPro" id="IPR020846">
    <property type="entry name" value="MFS_dom"/>
</dbReference>
<sequence>MSIFLLKGLYRRMGTATSDVSFSIRRKHTPTIALLGVTGLSEFGNVLASLAIPWFVLQTSGSPLKTGITGATMILAFVIAGIFSGPLLDRLGFRRSSIASDISSGITVAMIPLLYLTIGLPLWLLLILVFVGALLDAPGRTARLSMLPELARDAQTPIERLNSAYQAILRLSQLIGPPLGGVLIAILGASNVMWLNAATFIVSALVIAIAVPARREAREEKESGEGYINQLWIGLAFIRHNKLILSVFLLYTTSEFLDAPFVTIALPVYADTVFGSAISLGLMVGGLGGGALIGSIIYGFIGHRLPRWRTCVVALVAAWLPFWVLAYTSSFGIVMVILFVMGLAAGPLNALLYTVVHEHTPPEVRGRVFGVFFALALAMVPLGMVLSGYFLEILGLRLTLVAIAVGYLAIILSLIVIPSFRRMDSSRQ</sequence>
<evidence type="ECO:0000256" key="1">
    <source>
        <dbReference type="ARBA" id="ARBA00004651"/>
    </source>
</evidence>
<comment type="subcellular location">
    <subcellularLocation>
        <location evidence="1">Cell membrane</location>
        <topology evidence="1">Multi-pass membrane protein</topology>
    </subcellularLocation>
</comment>
<evidence type="ECO:0000313" key="8">
    <source>
        <dbReference type="EMBL" id="TCJ19491.1"/>
    </source>
</evidence>
<feature type="transmembrane region" description="Helical" evidence="6">
    <location>
        <begin position="32"/>
        <end position="56"/>
    </location>
</feature>
<feature type="transmembrane region" description="Helical" evidence="6">
    <location>
        <begin position="333"/>
        <end position="356"/>
    </location>
</feature>
<evidence type="ECO:0000313" key="9">
    <source>
        <dbReference type="Proteomes" id="UP000295244"/>
    </source>
</evidence>
<dbReference type="Proteomes" id="UP000295244">
    <property type="component" value="Unassembled WGS sequence"/>
</dbReference>
<dbReference type="OrthoDB" id="9793136at2"/>
<dbReference type="PROSITE" id="PS50850">
    <property type="entry name" value="MFS"/>
    <property type="match status" value="1"/>
</dbReference>
<feature type="transmembrane region" description="Helical" evidence="6">
    <location>
        <begin position="109"/>
        <end position="135"/>
    </location>
</feature>
<gene>
    <name evidence="8" type="ORF">E0L93_04925</name>
</gene>
<comment type="caution">
    <text evidence="8">The sequence shown here is derived from an EMBL/GenBank/DDBJ whole genome shotgun (WGS) entry which is preliminary data.</text>
</comment>
<name>A0A4R1BPM1_9ACTN</name>
<dbReference type="InterPro" id="IPR011701">
    <property type="entry name" value="MFS"/>
</dbReference>
<evidence type="ECO:0000256" key="3">
    <source>
        <dbReference type="ARBA" id="ARBA00022692"/>
    </source>
</evidence>
<dbReference type="EMBL" id="SKBU01000008">
    <property type="protein sequence ID" value="TCJ19491.1"/>
    <property type="molecule type" value="Genomic_DNA"/>
</dbReference>
<accession>A0A4R1BPM1</accession>